<feature type="region of interest" description="Disordered" evidence="1">
    <location>
        <begin position="1"/>
        <end position="44"/>
    </location>
</feature>
<dbReference type="OrthoDB" id="3541350at2"/>
<proteinExistence type="predicted"/>
<name>A0A5R9E848_9ACTN</name>
<evidence type="ECO:0008006" key="4">
    <source>
        <dbReference type="Google" id="ProtNLM"/>
    </source>
</evidence>
<keyword evidence="3" id="KW-1185">Reference proteome</keyword>
<reference evidence="2 3" key="1">
    <citation type="submission" date="2019-05" db="EMBL/GenBank/DDBJ databases">
        <title>Streptomyces marianii sp. nov., a novel marine actinomycete from southern coast of India.</title>
        <authorList>
            <person name="Iniyan A.M."/>
            <person name="Wink J."/>
            <person name="Ramprasad E."/>
            <person name="Ramana C.V."/>
            <person name="Bunk B."/>
            <person name="Sproer C."/>
            <person name="Joseph F.-J.R.S."/>
            <person name="Vincent S.G.P."/>
        </authorList>
    </citation>
    <scope>NUCLEOTIDE SEQUENCE [LARGE SCALE GENOMIC DNA]</scope>
    <source>
        <strain evidence="2 3">ICN19</strain>
    </source>
</reference>
<dbReference type="EMBL" id="VAWE01000001">
    <property type="protein sequence ID" value="TLQ45039.1"/>
    <property type="molecule type" value="Genomic_DNA"/>
</dbReference>
<comment type="caution">
    <text evidence="2">The sequence shown here is derived from an EMBL/GenBank/DDBJ whole genome shotgun (WGS) entry which is preliminary data.</text>
</comment>
<protein>
    <recommendedName>
        <fullName evidence="4">Helix-turn-helix domain-containing protein</fullName>
    </recommendedName>
</protein>
<organism evidence="2 3">
    <name type="scientific">Streptomyces marianii</name>
    <dbReference type="NCBI Taxonomy" id="1817406"/>
    <lineage>
        <taxon>Bacteria</taxon>
        <taxon>Bacillati</taxon>
        <taxon>Actinomycetota</taxon>
        <taxon>Actinomycetes</taxon>
        <taxon>Kitasatosporales</taxon>
        <taxon>Streptomycetaceae</taxon>
        <taxon>Streptomyces</taxon>
    </lineage>
</organism>
<evidence type="ECO:0000256" key="1">
    <source>
        <dbReference type="SAM" id="MobiDB-lite"/>
    </source>
</evidence>
<gene>
    <name evidence="2" type="ORF">FEF34_20060</name>
</gene>
<evidence type="ECO:0000313" key="3">
    <source>
        <dbReference type="Proteomes" id="UP000305921"/>
    </source>
</evidence>
<dbReference type="AlphaFoldDB" id="A0A5R9E848"/>
<dbReference type="Proteomes" id="UP000305921">
    <property type="component" value="Unassembled WGS sequence"/>
</dbReference>
<sequence>MRGGPVDGVALGAGEADPKGRSGARLCPRPRRLDPAAKPRAGGMSGALTRAELLALPATIDLETAGRAFGLKRSTTYALAKRGELPVRTLRLGRALRVVTAELHEALGVRPQEEAGLRADVDASAGALELSSVQA</sequence>
<accession>A0A5R9E848</accession>
<evidence type="ECO:0000313" key="2">
    <source>
        <dbReference type="EMBL" id="TLQ45039.1"/>
    </source>
</evidence>